<reference evidence="1 2" key="1">
    <citation type="submission" date="2024-09" db="EMBL/GenBank/DDBJ databases">
        <title>The Natural Products Discovery Center: Release of the First 8490 Sequenced Strains for Exploring Actinobacteria Biosynthetic Diversity.</title>
        <authorList>
            <person name="Kalkreuter E."/>
            <person name="Kautsar S.A."/>
            <person name="Yang D."/>
            <person name="Bader C.D."/>
            <person name="Teijaro C.N."/>
            <person name="Fluegel L."/>
            <person name="Davis C.M."/>
            <person name="Simpson J.R."/>
            <person name="Lauterbach L."/>
            <person name="Steele A.D."/>
            <person name="Gui C."/>
            <person name="Meng S."/>
            <person name="Li G."/>
            <person name="Viehrig K."/>
            <person name="Ye F."/>
            <person name="Su P."/>
            <person name="Kiefer A.F."/>
            <person name="Nichols A."/>
            <person name="Cepeda A.J."/>
            <person name="Yan W."/>
            <person name="Fan B."/>
            <person name="Jiang Y."/>
            <person name="Adhikari A."/>
            <person name="Zheng C.-J."/>
            <person name="Schuster L."/>
            <person name="Cowan T.M."/>
            <person name="Smanski M.J."/>
            <person name="Chevrette M.G."/>
            <person name="De Carvalho L.P.S."/>
            <person name="Shen B."/>
        </authorList>
    </citation>
    <scope>NUCLEOTIDE SEQUENCE [LARGE SCALE GENOMIC DNA]</scope>
    <source>
        <strain evidence="1 2">NPDC058753</strain>
    </source>
</reference>
<dbReference type="Proteomes" id="UP001599542">
    <property type="component" value="Unassembled WGS sequence"/>
</dbReference>
<evidence type="ECO:0000313" key="1">
    <source>
        <dbReference type="EMBL" id="MFE1353282.1"/>
    </source>
</evidence>
<keyword evidence="2" id="KW-1185">Reference proteome</keyword>
<dbReference type="RefSeq" id="WP_380326543.1">
    <property type="nucleotide sequence ID" value="NZ_JBHYPW010000034.1"/>
</dbReference>
<evidence type="ECO:0000313" key="2">
    <source>
        <dbReference type="Proteomes" id="UP001599542"/>
    </source>
</evidence>
<organism evidence="1 2">
    <name type="scientific">Kitasatospora phosalacinea</name>
    <dbReference type="NCBI Taxonomy" id="2065"/>
    <lineage>
        <taxon>Bacteria</taxon>
        <taxon>Bacillati</taxon>
        <taxon>Actinomycetota</taxon>
        <taxon>Actinomycetes</taxon>
        <taxon>Kitasatosporales</taxon>
        <taxon>Streptomycetaceae</taxon>
        <taxon>Kitasatospora</taxon>
    </lineage>
</organism>
<name>A0ABW6GKL1_9ACTN</name>
<accession>A0ABW6GKL1</accession>
<gene>
    <name evidence="1" type="ORF">ACFW6T_14985</name>
</gene>
<comment type="caution">
    <text evidence="1">The sequence shown here is derived from an EMBL/GenBank/DDBJ whole genome shotgun (WGS) entry which is preliminary data.</text>
</comment>
<dbReference type="EMBL" id="JBHYPX010000026">
    <property type="protein sequence ID" value="MFE1353282.1"/>
    <property type="molecule type" value="Genomic_DNA"/>
</dbReference>
<protein>
    <submittedName>
        <fullName evidence="1">Uncharacterized protein</fullName>
    </submittedName>
</protein>
<sequence length="43" mass="4692">MWLLALSEGNPFEGISLTGTRARFTNNWGNSLVVDLAEPPYGP</sequence>
<proteinExistence type="predicted"/>